<dbReference type="InterPro" id="IPR002654">
    <property type="entry name" value="Glyco_trans_25"/>
</dbReference>
<feature type="domain" description="Glycosyl transferase family 25" evidence="2">
    <location>
        <begin position="16"/>
        <end position="74"/>
    </location>
</feature>
<keyword evidence="1" id="KW-0472">Membrane</keyword>
<proteinExistence type="predicted"/>
<keyword evidence="1" id="KW-0812">Transmembrane</keyword>
<feature type="transmembrane region" description="Helical" evidence="1">
    <location>
        <begin position="237"/>
        <end position="257"/>
    </location>
</feature>
<keyword evidence="3" id="KW-0808">Transferase</keyword>
<protein>
    <submittedName>
        <fullName evidence="3">Putative glycosyltransferase</fullName>
    </submittedName>
</protein>
<evidence type="ECO:0000313" key="3">
    <source>
        <dbReference type="EMBL" id="OEU17625.1"/>
    </source>
</evidence>
<keyword evidence="4" id="KW-1185">Reference proteome</keyword>
<organism evidence="3 4">
    <name type="scientific">Fragilariopsis cylindrus CCMP1102</name>
    <dbReference type="NCBI Taxonomy" id="635003"/>
    <lineage>
        <taxon>Eukaryota</taxon>
        <taxon>Sar</taxon>
        <taxon>Stramenopiles</taxon>
        <taxon>Ochrophyta</taxon>
        <taxon>Bacillariophyta</taxon>
        <taxon>Bacillariophyceae</taxon>
        <taxon>Bacillariophycidae</taxon>
        <taxon>Bacillariales</taxon>
        <taxon>Bacillariaceae</taxon>
        <taxon>Fragilariopsis</taxon>
    </lineage>
</organism>
<evidence type="ECO:0000313" key="4">
    <source>
        <dbReference type="Proteomes" id="UP000095751"/>
    </source>
</evidence>
<dbReference type="OrthoDB" id="41576at2759"/>
<feature type="transmembrane region" description="Helical" evidence="1">
    <location>
        <begin position="263"/>
        <end position="282"/>
    </location>
</feature>
<reference evidence="3 4" key="1">
    <citation type="submission" date="2016-09" db="EMBL/GenBank/DDBJ databases">
        <title>Extensive genetic diversity and differential bi-allelic expression allows diatom success in the polar Southern Ocean.</title>
        <authorList>
            <consortium name="DOE Joint Genome Institute"/>
            <person name="Mock T."/>
            <person name="Otillar R.P."/>
            <person name="Strauss J."/>
            <person name="Dupont C."/>
            <person name="Frickenhaus S."/>
            <person name="Maumus F."/>
            <person name="Mcmullan M."/>
            <person name="Sanges R."/>
            <person name="Schmutz J."/>
            <person name="Toseland A."/>
            <person name="Valas R."/>
            <person name="Veluchamy A."/>
            <person name="Ward B.J."/>
            <person name="Allen A."/>
            <person name="Barry K."/>
            <person name="Falciatore A."/>
            <person name="Ferrante M."/>
            <person name="Fortunato A.E."/>
            <person name="Gloeckner G."/>
            <person name="Gruber A."/>
            <person name="Hipkin R."/>
            <person name="Janech M."/>
            <person name="Kroth P."/>
            <person name="Leese F."/>
            <person name="Lindquist E."/>
            <person name="Lyon B.R."/>
            <person name="Martin J."/>
            <person name="Mayer C."/>
            <person name="Parker M."/>
            <person name="Quesneville H."/>
            <person name="Raymond J."/>
            <person name="Uhlig C."/>
            <person name="Valentin K.U."/>
            <person name="Worden A.Z."/>
            <person name="Armbrust E.V."/>
            <person name="Bowler C."/>
            <person name="Green B."/>
            <person name="Moulton V."/>
            <person name="Van Oosterhout C."/>
            <person name="Grigoriev I."/>
        </authorList>
    </citation>
    <scope>NUCLEOTIDE SEQUENCE [LARGE SCALE GENOMIC DNA]</scope>
    <source>
        <strain evidence="3 4">CCMP1102</strain>
    </source>
</reference>
<accession>A0A1E7FHV4</accession>
<name>A0A1E7FHV4_9STRA</name>
<dbReference type="GO" id="GO:0016740">
    <property type="term" value="F:transferase activity"/>
    <property type="evidence" value="ECO:0007669"/>
    <property type="project" value="UniProtKB-KW"/>
</dbReference>
<evidence type="ECO:0000259" key="2">
    <source>
        <dbReference type="Pfam" id="PF01755"/>
    </source>
</evidence>
<dbReference type="KEGG" id="fcy:FRACYDRAFT_260941"/>
<gene>
    <name evidence="3" type="ORF">FRACYDRAFT_260941</name>
</gene>
<sequence length="288" mass="31336">MTQPELSANATALARWFMTPGMIGCFLSHRRCWEQCVQSGKPLLVFEDDVVLAPNFRKIVTSAMNRCNKADLVEKWDVLLVGALGCVHPDRKYGFNIIPALVGGMKKWRSIIKLADLDNNQCTTDESVPFVHVPLCPLGCHAYIISPRGASKLIDACLRASYHVDVVAWGLPDLDIVALHPLIAWQTHSDTTIGGLANTWKKVLPLWVPDPYTGFELGWALSAPLLRIGGPFFGGKILLTNGNALGIAITGFVLAGIFRSVSLFGITLAFVAAVTALVRILASKWNSS</sequence>
<keyword evidence="1" id="KW-1133">Transmembrane helix</keyword>
<evidence type="ECO:0000256" key="1">
    <source>
        <dbReference type="SAM" id="Phobius"/>
    </source>
</evidence>
<dbReference type="Pfam" id="PF01755">
    <property type="entry name" value="Glyco_transf_25"/>
    <property type="match status" value="1"/>
</dbReference>
<dbReference type="AlphaFoldDB" id="A0A1E7FHV4"/>
<dbReference type="InParanoid" id="A0A1E7FHV4"/>
<dbReference type="EMBL" id="KV784357">
    <property type="protein sequence ID" value="OEU17625.1"/>
    <property type="molecule type" value="Genomic_DNA"/>
</dbReference>
<dbReference type="Proteomes" id="UP000095751">
    <property type="component" value="Unassembled WGS sequence"/>
</dbReference>